<dbReference type="CDD" id="cd06339">
    <property type="entry name" value="PBP1_YraM_LppC_lipoprotein-like"/>
    <property type="match status" value="1"/>
</dbReference>
<dbReference type="Proteomes" id="UP000630660">
    <property type="component" value="Unassembled WGS sequence"/>
</dbReference>
<evidence type="ECO:0000256" key="1">
    <source>
        <dbReference type="ARBA" id="ARBA00010062"/>
    </source>
</evidence>
<evidence type="ECO:0000313" key="4">
    <source>
        <dbReference type="EMBL" id="MBD3363814.1"/>
    </source>
</evidence>
<dbReference type="InterPro" id="IPR051010">
    <property type="entry name" value="BCAA_transport"/>
</dbReference>
<comment type="similarity">
    <text evidence="1">Belongs to the leucine-binding protein family.</text>
</comment>
<dbReference type="EMBL" id="WJKJ01000034">
    <property type="protein sequence ID" value="MBD3363814.1"/>
    <property type="molecule type" value="Genomic_DNA"/>
</dbReference>
<dbReference type="Gene3D" id="3.40.50.2300">
    <property type="match status" value="2"/>
</dbReference>
<evidence type="ECO:0000259" key="3">
    <source>
        <dbReference type="Pfam" id="PF13458"/>
    </source>
</evidence>
<organism evidence="4 5">
    <name type="scientific">candidate division WOR-3 bacterium</name>
    <dbReference type="NCBI Taxonomy" id="2052148"/>
    <lineage>
        <taxon>Bacteria</taxon>
        <taxon>Bacteria division WOR-3</taxon>
    </lineage>
</organism>
<dbReference type="InterPro" id="IPR019734">
    <property type="entry name" value="TPR_rpt"/>
</dbReference>
<evidence type="ECO:0000256" key="2">
    <source>
        <dbReference type="ARBA" id="ARBA00022729"/>
    </source>
</evidence>
<dbReference type="PANTHER" id="PTHR30483">
    <property type="entry name" value="LEUCINE-SPECIFIC-BINDING PROTEIN"/>
    <property type="match status" value="1"/>
</dbReference>
<dbReference type="Gene3D" id="1.25.40.10">
    <property type="entry name" value="Tetratricopeptide repeat domain"/>
    <property type="match status" value="1"/>
</dbReference>
<dbReference type="AlphaFoldDB" id="A0A9D5K916"/>
<feature type="domain" description="Leucine-binding protein" evidence="3">
    <location>
        <begin position="233"/>
        <end position="549"/>
    </location>
</feature>
<dbReference type="PANTHER" id="PTHR30483:SF6">
    <property type="entry name" value="PERIPLASMIC BINDING PROTEIN OF ABC TRANSPORTER FOR NATURAL AMINO ACIDS"/>
    <property type="match status" value="1"/>
</dbReference>
<gene>
    <name evidence="4" type="ORF">GF359_01215</name>
</gene>
<reference evidence="4" key="1">
    <citation type="submission" date="2019-11" db="EMBL/GenBank/DDBJ databases">
        <title>Microbial mats filling the niche in hypersaline microbial mats.</title>
        <authorList>
            <person name="Wong H.L."/>
            <person name="Macleod F.I."/>
            <person name="White R.A. III"/>
            <person name="Burns B.P."/>
        </authorList>
    </citation>
    <scope>NUCLEOTIDE SEQUENCE</scope>
    <source>
        <strain evidence="4">Bin_327</strain>
    </source>
</reference>
<keyword evidence="2" id="KW-0732">Signal</keyword>
<comment type="caution">
    <text evidence="4">The sequence shown here is derived from an EMBL/GenBank/DDBJ whole genome shotgun (WGS) entry which is preliminary data.</text>
</comment>
<accession>A0A9D5K916</accession>
<dbReference type="InterPro" id="IPR011990">
    <property type="entry name" value="TPR-like_helical_dom_sf"/>
</dbReference>
<protein>
    <submittedName>
        <fullName evidence="4">ABC transporter substrate-binding protein</fullName>
    </submittedName>
</protein>
<dbReference type="SUPFAM" id="SSF48452">
    <property type="entry name" value="TPR-like"/>
    <property type="match status" value="1"/>
</dbReference>
<dbReference type="InterPro" id="IPR028081">
    <property type="entry name" value="Leu-bd"/>
</dbReference>
<evidence type="ECO:0000313" key="5">
    <source>
        <dbReference type="Proteomes" id="UP000630660"/>
    </source>
</evidence>
<sequence>MKTAKILVISVILISFLPGCRWYIFNRQKYEQEALAVFERAEENYKKGTYTDAVEECSRIIINYPRSQLVDDAYYLASLSFAKEKDWTHAVGAAQKLEKEYPKSPLVAKSRIILAEGYEHLKLYPQALTAYIEVYLSTNNTVERSKAETRAKNLLGREKDYNVLTDLYKKFSDTEAAEWLLYFLASKAYEVEDFERSERYFAELRQRFPHSPYIDMIGGREISSAVLKGEFFLGLLLPLTGSFSEFGNKVKQGVELAHKLEGKNTIYIEVYDTHSDPGEAAKGIQHLISRGAKAIIGPLTSAEVNATAKIAGQAGLTMISPTSTDPNLLYLNNCLFQLNSYAEEEAREIARFAVRKDYMNFGILYPQTEQGKNLADVFATTVKAEGGKVLYSRQLSDTVVNMKQTFLEIRHKGAQAIFLPFDHHQLLSVVPQIAYYRMKVAMLGIDDFADREILRRGGTPFEGVWFAATPGKLASDLALNSFFNQYRRVYEGQPDWAVTLGYDAYMFLYEALSEGKNLSLCEAMRMLDDRRGLLGRLLYLTDPDNPAIRIYTIYKNEIKEIK</sequence>
<dbReference type="Pfam" id="PF13174">
    <property type="entry name" value="TPR_6"/>
    <property type="match status" value="1"/>
</dbReference>
<proteinExistence type="inferred from homology"/>
<dbReference type="SUPFAM" id="SSF53822">
    <property type="entry name" value="Periplasmic binding protein-like I"/>
    <property type="match status" value="1"/>
</dbReference>
<dbReference type="Pfam" id="PF13458">
    <property type="entry name" value="Peripla_BP_6"/>
    <property type="match status" value="1"/>
</dbReference>
<dbReference type="InterPro" id="IPR028082">
    <property type="entry name" value="Peripla_BP_I"/>
</dbReference>
<name>A0A9D5K916_UNCW3</name>